<dbReference type="SUPFAM" id="SSF52172">
    <property type="entry name" value="CheY-like"/>
    <property type="match status" value="1"/>
</dbReference>
<protein>
    <recommendedName>
        <fullName evidence="2">histidine kinase</fullName>
        <ecNumber evidence="2">2.7.13.3</ecNumber>
    </recommendedName>
</protein>
<dbReference type="InterPro" id="IPR011006">
    <property type="entry name" value="CheY-like_superfamily"/>
</dbReference>
<dbReference type="CDD" id="cd17546">
    <property type="entry name" value="REC_hyHK_CKI1_RcsC-like"/>
    <property type="match status" value="1"/>
</dbReference>
<dbReference type="SMART" id="SM00448">
    <property type="entry name" value="REC"/>
    <property type="match status" value="1"/>
</dbReference>
<dbReference type="AlphaFoldDB" id="A0A086XR84"/>
<gene>
    <name evidence="9" type="ORF">CG50_09875</name>
</gene>
<feature type="transmembrane region" description="Helical" evidence="6">
    <location>
        <begin position="88"/>
        <end position="110"/>
    </location>
</feature>
<feature type="transmembrane region" description="Helical" evidence="6">
    <location>
        <begin position="225"/>
        <end position="244"/>
    </location>
</feature>
<dbReference type="STRING" id="1105367.CG50_09875"/>
<keyword evidence="10" id="KW-1185">Reference proteome</keyword>
<feature type="transmembrane region" description="Helical" evidence="6">
    <location>
        <begin position="116"/>
        <end position="137"/>
    </location>
</feature>
<dbReference type="SMART" id="SM00387">
    <property type="entry name" value="HATPase_c"/>
    <property type="match status" value="1"/>
</dbReference>
<reference evidence="9 10" key="1">
    <citation type="submission" date="2014-03" db="EMBL/GenBank/DDBJ databases">
        <title>Genome of Paenirhodobacter enshiensis DW2-9.</title>
        <authorList>
            <person name="Wang D."/>
            <person name="Wang G."/>
        </authorList>
    </citation>
    <scope>NUCLEOTIDE SEQUENCE [LARGE SCALE GENOMIC DNA]</scope>
    <source>
        <strain evidence="9 10">DW2-9</strain>
    </source>
</reference>
<dbReference type="GO" id="GO:0000155">
    <property type="term" value="F:phosphorelay sensor kinase activity"/>
    <property type="evidence" value="ECO:0007669"/>
    <property type="project" value="InterPro"/>
</dbReference>
<dbReference type="InterPro" id="IPR036890">
    <property type="entry name" value="HATPase_C_sf"/>
</dbReference>
<feature type="region of interest" description="Disordered" evidence="5">
    <location>
        <begin position="1"/>
        <end position="36"/>
    </location>
</feature>
<dbReference type="CDD" id="cd00082">
    <property type="entry name" value="HisKA"/>
    <property type="match status" value="1"/>
</dbReference>
<dbReference type="InterPro" id="IPR001789">
    <property type="entry name" value="Sig_transdc_resp-reg_receiver"/>
</dbReference>
<organism evidence="9 10">
    <name type="scientific">Paenirhodobacter enshiensis</name>
    <dbReference type="NCBI Taxonomy" id="1105367"/>
    <lineage>
        <taxon>Bacteria</taxon>
        <taxon>Pseudomonadati</taxon>
        <taxon>Pseudomonadota</taxon>
        <taxon>Alphaproteobacteria</taxon>
        <taxon>Rhodobacterales</taxon>
        <taxon>Rhodobacter group</taxon>
        <taxon>Paenirhodobacter</taxon>
    </lineage>
</organism>
<dbReference type="eggNOG" id="COG3437">
    <property type="taxonomic scope" value="Bacteria"/>
</dbReference>
<dbReference type="PANTHER" id="PTHR43547">
    <property type="entry name" value="TWO-COMPONENT HISTIDINE KINASE"/>
    <property type="match status" value="1"/>
</dbReference>
<feature type="domain" description="Histidine kinase" evidence="7">
    <location>
        <begin position="468"/>
        <end position="680"/>
    </location>
</feature>
<name>A0A086XR84_9RHOB</name>
<comment type="caution">
    <text evidence="9">The sequence shown here is derived from an EMBL/GenBank/DDBJ whole genome shotgun (WGS) entry which is preliminary data.</text>
</comment>
<dbReference type="Gene3D" id="1.10.287.130">
    <property type="match status" value="1"/>
</dbReference>
<dbReference type="EC" id="2.7.13.3" evidence="2"/>
<dbReference type="SUPFAM" id="SSF55874">
    <property type="entry name" value="ATPase domain of HSP90 chaperone/DNA topoisomerase II/histidine kinase"/>
    <property type="match status" value="1"/>
</dbReference>
<dbReference type="eggNOG" id="COG4251">
    <property type="taxonomic scope" value="Bacteria"/>
</dbReference>
<feature type="transmembrane region" description="Helical" evidence="6">
    <location>
        <begin position="250"/>
        <end position="268"/>
    </location>
</feature>
<dbReference type="Proteomes" id="UP000028824">
    <property type="component" value="Unassembled WGS sequence"/>
</dbReference>
<feature type="domain" description="Response regulatory" evidence="8">
    <location>
        <begin position="706"/>
        <end position="820"/>
    </location>
</feature>
<evidence type="ECO:0000256" key="4">
    <source>
        <dbReference type="PROSITE-ProRule" id="PRU00169"/>
    </source>
</evidence>
<dbReference type="Gene3D" id="3.30.565.10">
    <property type="entry name" value="Histidine kinase-like ATPase, C-terminal domain"/>
    <property type="match status" value="1"/>
</dbReference>
<dbReference type="PANTHER" id="PTHR43547:SF2">
    <property type="entry name" value="HYBRID SIGNAL TRANSDUCTION HISTIDINE KINASE C"/>
    <property type="match status" value="1"/>
</dbReference>
<dbReference type="EMBL" id="JFZB01000044">
    <property type="protein sequence ID" value="KFI24534.1"/>
    <property type="molecule type" value="Genomic_DNA"/>
</dbReference>
<dbReference type="PROSITE" id="PS50110">
    <property type="entry name" value="RESPONSE_REGULATORY"/>
    <property type="match status" value="1"/>
</dbReference>
<evidence type="ECO:0000256" key="6">
    <source>
        <dbReference type="SAM" id="Phobius"/>
    </source>
</evidence>
<dbReference type="PROSITE" id="PS50109">
    <property type="entry name" value="HIS_KIN"/>
    <property type="match status" value="1"/>
</dbReference>
<accession>A0A086XR84</accession>
<keyword evidence="6" id="KW-0812">Transmembrane</keyword>
<dbReference type="InterPro" id="IPR003661">
    <property type="entry name" value="HisK_dim/P_dom"/>
</dbReference>
<keyword evidence="6" id="KW-0472">Membrane</keyword>
<evidence type="ECO:0000256" key="5">
    <source>
        <dbReference type="SAM" id="MobiDB-lite"/>
    </source>
</evidence>
<keyword evidence="6" id="KW-1133">Transmembrane helix</keyword>
<evidence type="ECO:0000313" key="10">
    <source>
        <dbReference type="Proteomes" id="UP000028824"/>
    </source>
</evidence>
<feature type="transmembrane region" description="Helical" evidence="6">
    <location>
        <begin position="43"/>
        <end position="59"/>
    </location>
</feature>
<evidence type="ECO:0000256" key="3">
    <source>
        <dbReference type="ARBA" id="ARBA00022553"/>
    </source>
</evidence>
<dbReference type="Gene3D" id="3.40.50.2300">
    <property type="match status" value="1"/>
</dbReference>
<feature type="transmembrane region" description="Helical" evidence="6">
    <location>
        <begin position="157"/>
        <end position="176"/>
    </location>
</feature>
<feature type="modified residue" description="4-aspartylphosphate" evidence="4">
    <location>
        <position position="755"/>
    </location>
</feature>
<feature type="transmembrane region" description="Helical" evidence="6">
    <location>
        <begin position="65"/>
        <end position="81"/>
    </location>
</feature>
<dbReference type="InterPro" id="IPR036097">
    <property type="entry name" value="HisK_dim/P_sf"/>
</dbReference>
<feature type="transmembrane region" description="Helical" evidence="6">
    <location>
        <begin position="196"/>
        <end position="213"/>
    </location>
</feature>
<dbReference type="OrthoDB" id="9795133at2"/>
<proteinExistence type="predicted"/>
<dbReference type="RefSeq" id="WP_036639773.1">
    <property type="nucleotide sequence ID" value="NZ_JFZB01000044.1"/>
</dbReference>
<evidence type="ECO:0000256" key="2">
    <source>
        <dbReference type="ARBA" id="ARBA00012438"/>
    </source>
</evidence>
<sequence length="824" mass="85708">MALPEIMTSPSGHSPAGPGLFWRRRGSGTGQTGPGSAAQDARSLLLVLVALLGAGFVPAQAWQQPVLAGFALCAGFGAIVLHARERRVLGMAAALGLSAIVLVMLALRLAPPFTPLAPGGIGRVALGAGFGLGALALGKRLAMLGTPRPETGRPAGFVAFALGWQAVAAMAVAALATEVIALGSRIGASGLLHAELIALSIVTARSFACYALAHPPHGRRAGPVLLAAGGFGLFALLPAAMGPAGSSAGAGPAVVTLIATSAMLLLVGALRTARAAAACAAASCAALGAMTAQLAGMDGTVSGIAVTVALIMALVALNRFAQWGIGDGPAASDAGQRFQSREGRWLVELDLERRLASLPLSRGAGMRDIPFASLFAQAELAPLMELFRRLGAPAAPDTPPDRPGEPLTLLLPGEPPTPMHVHVLAREDGRVWLSLAREGADPCLAARLKECEASLIEARGREEHLLAVASHELRTPVAILAMLVEDMKAGSSWDEIGISMDSTVRRLSGIMENLRAQTDGQSRGEIFTLSEIGFQILETFGSSAGDMRLRLDQSQDAETLLQGAPVRIVIALSKLVHNALVHSRGTEVTLSSFLTPGESEAAPATVTWMVRDDGIGIAPGQRALLFDAFRAAGNEGTGDATPGLGLYYARKSIGMIGGKLWLDEKVSPGACFVMTHPVRLLRETPQSTAPRQETMAQDGIPYASKSALLVEDNKLVGELTANRLRKLFGTVSWVETGPDALDDFRRAPSAILFVDQLLPGMTGSELVAEVRRLDPAVPIVGITASTLGSECERLEAAGANLAVEKPLSFEQTRQIVRQFLGDGD</sequence>
<dbReference type="Pfam" id="PF00072">
    <property type="entry name" value="Response_reg"/>
    <property type="match status" value="1"/>
</dbReference>
<comment type="catalytic activity">
    <reaction evidence="1">
        <text>ATP + protein L-histidine = ADP + protein N-phospho-L-histidine.</text>
        <dbReference type="EC" id="2.7.13.3"/>
    </reaction>
</comment>
<evidence type="ECO:0000259" key="7">
    <source>
        <dbReference type="PROSITE" id="PS50109"/>
    </source>
</evidence>
<evidence type="ECO:0000259" key="8">
    <source>
        <dbReference type="PROSITE" id="PS50110"/>
    </source>
</evidence>
<dbReference type="InterPro" id="IPR003594">
    <property type="entry name" value="HATPase_dom"/>
</dbReference>
<feature type="transmembrane region" description="Helical" evidence="6">
    <location>
        <begin position="301"/>
        <end position="321"/>
    </location>
</feature>
<evidence type="ECO:0000313" key="9">
    <source>
        <dbReference type="EMBL" id="KFI24534.1"/>
    </source>
</evidence>
<dbReference type="SUPFAM" id="SSF47384">
    <property type="entry name" value="Homodimeric domain of signal transducing histidine kinase"/>
    <property type="match status" value="1"/>
</dbReference>
<dbReference type="InterPro" id="IPR005467">
    <property type="entry name" value="His_kinase_dom"/>
</dbReference>
<keyword evidence="3 4" id="KW-0597">Phosphoprotein</keyword>
<evidence type="ECO:0000256" key="1">
    <source>
        <dbReference type="ARBA" id="ARBA00000085"/>
    </source>
</evidence>
<dbReference type="Pfam" id="PF02518">
    <property type="entry name" value="HATPase_c"/>
    <property type="match status" value="1"/>
</dbReference>